<proteinExistence type="predicted"/>
<sequence length="68" mass="8364">MIIRKKQKGLKMMIKMMKMKIGGLKTKMMMKIMKMKIWWIKDDYDKKEEEEEDQWIEDNDAVVEDYAD</sequence>
<accession>A0A5J4VV83</accession>
<name>A0A5J4VV83_9EUKA</name>
<dbReference type="Proteomes" id="UP000324800">
    <property type="component" value="Unassembled WGS sequence"/>
</dbReference>
<reference evidence="1 2" key="1">
    <citation type="submission" date="2019-03" db="EMBL/GenBank/DDBJ databases">
        <title>Single cell metagenomics reveals metabolic interactions within the superorganism composed of flagellate Streblomastix strix and complex community of Bacteroidetes bacteria on its surface.</title>
        <authorList>
            <person name="Treitli S.C."/>
            <person name="Kolisko M."/>
            <person name="Husnik F."/>
            <person name="Keeling P."/>
            <person name="Hampl V."/>
        </authorList>
    </citation>
    <scope>NUCLEOTIDE SEQUENCE [LARGE SCALE GENOMIC DNA]</scope>
    <source>
        <strain evidence="1">ST1C</strain>
    </source>
</reference>
<evidence type="ECO:0000313" key="2">
    <source>
        <dbReference type="Proteomes" id="UP000324800"/>
    </source>
</evidence>
<dbReference type="AlphaFoldDB" id="A0A5J4VV83"/>
<dbReference type="EMBL" id="SNRW01004791">
    <property type="protein sequence ID" value="KAA6386468.1"/>
    <property type="molecule type" value="Genomic_DNA"/>
</dbReference>
<comment type="caution">
    <text evidence="1">The sequence shown here is derived from an EMBL/GenBank/DDBJ whole genome shotgun (WGS) entry which is preliminary data.</text>
</comment>
<evidence type="ECO:0000313" key="1">
    <source>
        <dbReference type="EMBL" id="KAA6386468.1"/>
    </source>
</evidence>
<gene>
    <name evidence="1" type="ORF">EZS28_018006</name>
</gene>
<protein>
    <submittedName>
        <fullName evidence="1">Uncharacterized protein</fullName>
    </submittedName>
</protein>
<organism evidence="1 2">
    <name type="scientific">Streblomastix strix</name>
    <dbReference type="NCBI Taxonomy" id="222440"/>
    <lineage>
        <taxon>Eukaryota</taxon>
        <taxon>Metamonada</taxon>
        <taxon>Preaxostyla</taxon>
        <taxon>Oxymonadida</taxon>
        <taxon>Streblomastigidae</taxon>
        <taxon>Streblomastix</taxon>
    </lineage>
</organism>